<dbReference type="Gene3D" id="6.10.250.1120">
    <property type="match status" value="1"/>
</dbReference>
<dbReference type="PANTHER" id="PTHR43046">
    <property type="entry name" value="GDP-MANNOSE MANNOSYL HYDROLASE"/>
    <property type="match status" value="1"/>
</dbReference>
<evidence type="ECO:0000313" key="4">
    <source>
        <dbReference type="EMBL" id="MBB6112257.1"/>
    </source>
</evidence>
<accession>A0ABR6PR54</accession>
<dbReference type="Pfam" id="PF00293">
    <property type="entry name" value="NUDIX"/>
    <property type="match status" value="1"/>
</dbReference>
<dbReference type="PROSITE" id="PS51462">
    <property type="entry name" value="NUDIX"/>
    <property type="match status" value="1"/>
</dbReference>
<dbReference type="PANTHER" id="PTHR43046:SF16">
    <property type="entry name" value="ADP-RIBOSE PYROPHOSPHATASE YJHB-RELATED"/>
    <property type="match status" value="1"/>
</dbReference>
<keyword evidence="5" id="KW-1185">Reference proteome</keyword>
<evidence type="ECO:0000313" key="5">
    <source>
        <dbReference type="Proteomes" id="UP000541583"/>
    </source>
</evidence>
<dbReference type="Gene3D" id="3.90.79.10">
    <property type="entry name" value="Nucleoside Triphosphate Pyrophosphohydrolase"/>
    <property type="match status" value="1"/>
</dbReference>
<dbReference type="RefSeq" id="WP_076377442.1">
    <property type="nucleotide sequence ID" value="NZ_FTMG01000017.1"/>
</dbReference>
<comment type="caution">
    <text evidence="4">The sequence shown here is derived from an EMBL/GenBank/DDBJ whole genome shotgun (WGS) entry which is preliminary data.</text>
</comment>
<sequence length="208" mass="23856">MNNNSTLLTLITQLRSVADIGLLYAKNEYDIERYTELRHISTQMLDQVSGYGEETINIHFPQATDYPTAKVDVRGILLSPDNKILLARESTDGKWSLPGGWGDIGYSPKEVIIKEFQEETGLDIRPERLLAVFDKKMHPHPPQPFYVYKMVFYCKALSSTLNKGFDVLDVQYFDIDKLPELSEDRILQSQIELLYQNIISGNMTVYVD</sequence>
<feature type="domain" description="Nudix hydrolase" evidence="3">
    <location>
        <begin position="68"/>
        <end position="195"/>
    </location>
</feature>
<comment type="cofactor">
    <cofactor evidence="1">
        <name>Mg(2+)</name>
        <dbReference type="ChEBI" id="CHEBI:18420"/>
    </cofactor>
</comment>
<dbReference type="Pfam" id="PF12535">
    <property type="entry name" value="Nudix_N"/>
    <property type="match status" value="1"/>
</dbReference>
<organism evidence="4 5">
    <name type="scientific">Mucilaginibacter lappiensis</name>
    <dbReference type="NCBI Taxonomy" id="354630"/>
    <lineage>
        <taxon>Bacteria</taxon>
        <taxon>Pseudomonadati</taxon>
        <taxon>Bacteroidota</taxon>
        <taxon>Sphingobacteriia</taxon>
        <taxon>Sphingobacteriales</taxon>
        <taxon>Sphingobacteriaceae</taxon>
        <taxon>Mucilaginibacter</taxon>
    </lineage>
</organism>
<dbReference type="InterPro" id="IPR015797">
    <property type="entry name" value="NUDIX_hydrolase-like_dom_sf"/>
</dbReference>
<gene>
    <name evidence="4" type="ORF">HDF23_005032</name>
</gene>
<evidence type="ECO:0000259" key="3">
    <source>
        <dbReference type="PROSITE" id="PS51462"/>
    </source>
</evidence>
<dbReference type="SUPFAM" id="SSF55811">
    <property type="entry name" value="Nudix"/>
    <property type="match status" value="1"/>
</dbReference>
<reference evidence="4 5" key="1">
    <citation type="submission" date="2020-08" db="EMBL/GenBank/DDBJ databases">
        <title>Genomic Encyclopedia of Type Strains, Phase IV (KMG-V): Genome sequencing to study the core and pangenomes of soil and plant-associated prokaryotes.</title>
        <authorList>
            <person name="Whitman W."/>
        </authorList>
    </citation>
    <scope>NUCLEOTIDE SEQUENCE [LARGE SCALE GENOMIC DNA]</scope>
    <source>
        <strain evidence="4 5">ANJLi2</strain>
    </source>
</reference>
<name>A0ABR6PR54_9SPHI</name>
<dbReference type="InterPro" id="IPR059176">
    <property type="entry name" value="UDP-X_N"/>
</dbReference>
<dbReference type="InterPro" id="IPR000086">
    <property type="entry name" value="NUDIX_hydrolase_dom"/>
</dbReference>
<protein>
    <submittedName>
        <fullName evidence="4">ADP-ribose pyrophosphatase YjhB (NUDIX family)</fullName>
    </submittedName>
</protein>
<dbReference type="Proteomes" id="UP000541583">
    <property type="component" value="Unassembled WGS sequence"/>
</dbReference>
<keyword evidence="2" id="KW-0378">Hydrolase</keyword>
<evidence type="ECO:0000256" key="1">
    <source>
        <dbReference type="ARBA" id="ARBA00001946"/>
    </source>
</evidence>
<dbReference type="EMBL" id="JACHCB010000017">
    <property type="protein sequence ID" value="MBB6112257.1"/>
    <property type="molecule type" value="Genomic_DNA"/>
</dbReference>
<evidence type="ECO:0000256" key="2">
    <source>
        <dbReference type="ARBA" id="ARBA00022801"/>
    </source>
</evidence>
<proteinExistence type="predicted"/>